<keyword evidence="15" id="KW-0539">Nucleus</keyword>
<evidence type="ECO:0000256" key="12">
    <source>
        <dbReference type="ARBA" id="ARBA00022833"/>
    </source>
</evidence>
<evidence type="ECO:0000256" key="15">
    <source>
        <dbReference type="ARBA" id="ARBA00023242"/>
    </source>
</evidence>
<keyword evidence="12" id="KW-0862">Zinc</keyword>
<dbReference type="PANTHER" id="PTHR46771">
    <property type="entry name" value="DETERIN"/>
    <property type="match status" value="1"/>
</dbReference>
<reference evidence="18 19" key="1">
    <citation type="journal article" date="2021" name="G3 (Bethesda)">
        <title>Improved contiguity of the threespine stickleback genome using long-read sequencing.</title>
        <authorList>
            <person name="Nath S."/>
            <person name="Shaw D.E."/>
            <person name="White M.A."/>
        </authorList>
    </citation>
    <scope>NUCLEOTIDE SEQUENCE [LARGE SCALE GENOMIC DNA]</scope>
    <source>
        <strain evidence="18 19">Lake Benthic</strain>
    </source>
</reference>
<keyword evidence="10" id="KW-0498">Mitosis</keyword>
<keyword evidence="13" id="KW-0832">Ubl conjugation</keyword>
<keyword evidence="16" id="KW-0131">Cell cycle</keyword>
<dbReference type="GO" id="GO:0005819">
    <property type="term" value="C:spindle"/>
    <property type="evidence" value="ECO:0007669"/>
    <property type="project" value="UniProtKB-SubCell"/>
</dbReference>
<evidence type="ECO:0000256" key="10">
    <source>
        <dbReference type="ARBA" id="ARBA00022776"/>
    </source>
</evidence>
<keyword evidence="9" id="KW-0479">Metal-binding</keyword>
<dbReference type="Gene3D" id="1.10.1170.10">
    <property type="entry name" value="Inhibitor Of Apoptosis Protein (2mihbC-IAP-1), Chain A"/>
    <property type="match status" value="1"/>
</dbReference>
<dbReference type="Proteomes" id="UP000007635">
    <property type="component" value="Chromosome V"/>
</dbReference>
<dbReference type="Pfam" id="PF00653">
    <property type="entry name" value="BIR"/>
    <property type="match status" value="1"/>
</dbReference>
<keyword evidence="6" id="KW-0963">Cytoplasm</keyword>
<evidence type="ECO:0000256" key="2">
    <source>
        <dbReference type="ARBA" id="ARBA00004186"/>
    </source>
</evidence>
<dbReference type="GeneTree" id="ENSGT00510000047537"/>
<keyword evidence="5" id="KW-0158">Chromosome</keyword>
<keyword evidence="14" id="KW-0206">Cytoskeleton</keyword>
<dbReference type="GO" id="GO:0007059">
    <property type="term" value="P:chromosome segregation"/>
    <property type="evidence" value="ECO:0007669"/>
    <property type="project" value="UniProtKB-KW"/>
</dbReference>
<dbReference type="PANTHER" id="PTHR46771:SF3">
    <property type="entry name" value="BACULOVIRAL IAP REPEAT-CONTAINING PROTEIN 5"/>
    <property type="match status" value="1"/>
</dbReference>
<reference evidence="18" key="2">
    <citation type="submission" date="2025-08" db="UniProtKB">
        <authorList>
            <consortium name="Ensembl"/>
        </authorList>
    </citation>
    <scope>IDENTIFICATION</scope>
</reference>
<comment type="subcellular location">
    <subcellularLocation>
        <location evidence="3">Chromosome</location>
        <location evidence="3">Centromere</location>
    </subcellularLocation>
    <subcellularLocation>
        <location evidence="2">Cytoplasm</location>
        <location evidence="2">Cytoskeleton</location>
        <location evidence="2">Spindle</location>
    </subcellularLocation>
    <subcellularLocation>
        <location evidence="1">Nucleus</location>
    </subcellularLocation>
</comment>
<sequence length="155" mass="17904">MIIMMVAVVTQNRWCLICFLSINSSLQHSHLQVISSSFLHELFVYLLLQMARAGFIHTPSGNSPDIAMCFFCLKELEGWEPEDDPEKEHKSHSASCHFMALKKKVEDLTVEEFFKLQKERHKFIINKSCNETITKFEEAAKLRRAEIIKTAVGEE</sequence>
<protein>
    <submittedName>
        <fullName evidence="18">Baculoviral IAP repeat containing 5a</fullName>
    </submittedName>
</protein>
<evidence type="ECO:0000256" key="8">
    <source>
        <dbReference type="ARBA" id="ARBA00022618"/>
    </source>
</evidence>
<evidence type="ECO:0000256" key="11">
    <source>
        <dbReference type="ARBA" id="ARBA00022829"/>
    </source>
</evidence>
<dbReference type="SMART" id="SM00238">
    <property type="entry name" value="BIR"/>
    <property type="match status" value="1"/>
</dbReference>
<dbReference type="SUPFAM" id="SSF57924">
    <property type="entry name" value="Inhibitor of apoptosis (IAP) repeat"/>
    <property type="match status" value="1"/>
</dbReference>
<keyword evidence="7" id="KW-0597">Phosphoprotein</keyword>
<evidence type="ECO:0000256" key="4">
    <source>
        <dbReference type="ARBA" id="ARBA00006672"/>
    </source>
</evidence>
<evidence type="ECO:0000313" key="18">
    <source>
        <dbReference type="Ensembl" id="ENSGACP00000059657.1"/>
    </source>
</evidence>
<keyword evidence="17" id="KW-0137">Centromere</keyword>
<dbReference type="InterPro" id="IPR051190">
    <property type="entry name" value="Baculoviral_IAP"/>
</dbReference>
<evidence type="ECO:0000256" key="16">
    <source>
        <dbReference type="ARBA" id="ARBA00023306"/>
    </source>
</evidence>
<dbReference type="PROSITE" id="PS50143">
    <property type="entry name" value="BIR_REPEAT_2"/>
    <property type="match status" value="1"/>
</dbReference>
<dbReference type="InterPro" id="IPR001370">
    <property type="entry name" value="BIR_rpt"/>
</dbReference>
<dbReference type="GO" id="GO:0000775">
    <property type="term" value="C:chromosome, centromeric region"/>
    <property type="evidence" value="ECO:0007669"/>
    <property type="project" value="UniProtKB-SubCell"/>
</dbReference>
<accession>A0AAQ4RAL9</accession>
<evidence type="ECO:0000256" key="7">
    <source>
        <dbReference type="ARBA" id="ARBA00022553"/>
    </source>
</evidence>
<keyword evidence="8" id="KW-0132">Cell division</keyword>
<evidence type="ECO:0000313" key="19">
    <source>
        <dbReference type="Proteomes" id="UP000007635"/>
    </source>
</evidence>
<evidence type="ECO:0000256" key="1">
    <source>
        <dbReference type="ARBA" id="ARBA00004123"/>
    </source>
</evidence>
<dbReference type="Ensembl" id="ENSGACT00000062585.1">
    <property type="protein sequence ID" value="ENSGACP00000059657.1"/>
    <property type="gene ID" value="ENSGACG00000025822.1"/>
</dbReference>
<evidence type="ECO:0000256" key="9">
    <source>
        <dbReference type="ARBA" id="ARBA00022723"/>
    </source>
</evidence>
<organism evidence="18 19">
    <name type="scientific">Gasterosteus aculeatus aculeatus</name>
    <name type="common">three-spined stickleback</name>
    <dbReference type="NCBI Taxonomy" id="481459"/>
    <lineage>
        <taxon>Eukaryota</taxon>
        <taxon>Metazoa</taxon>
        <taxon>Chordata</taxon>
        <taxon>Craniata</taxon>
        <taxon>Vertebrata</taxon>
        <taxon>Euteleostomi</taxon>
        <taxon>Actinopterygii</taxon>
        <taxon>Neopterygii</taxon>
        <taxon>Teleostei</taxon>
        <taxon>Neoteleostei</taxon>
        <taxon>Acanthomorphata</taxon>
        <taxon>Eupercaria</taxon>
        <taxon>Perciformes</taxon>
        <taxon>Cottioidei</taxon>
        <taxon>Gasterosteales</taxon>
        <taxon>Gasterosteidae</taxon>
        <taxon>Gasterosteus</taxon>
    </lineage>
</organism>
<dbReference type="AlphaFoldDB" id="A0AAQ4RAL9"/>
<keyword evidence="11" id="KW-0159">Chromosome partition</keyword>
<dbReference type="GO" id="GO:0051301">
    <property type="term" value="P:cell division"/>
    <property type="evidence" value="ECO:0007669"/>
    <property type="project" value="UniProtKB-KW"/>
</dbReference>
<evidence type="ECO:0000256" key="17">
    <source>
        <dbReference type="ARBA" id="ARBA00023328"/>
    </source>
</evidence>
<comment type="similarity">
    <text evidence="4">Belongs to the IAP family.</text>
</comment>
<evidence type="ECO:0000256" key="5">
    <source>
        <dbReference type="ARBA" id="ARBA00022454"/>
    </source>
</evidence>
<keyword evidence="19" id="KW-1185">Reference proteome</keyword>
<dbReference type="CDD" id="cd00022">
    <property type="entry name" value="BIR"/>
    <property type="match status" value="1"/>
</dbReference>
<evidence type="ECO:0000256" key="13">
    <source>
        <dbReference type="ARBA" id="ARBA00022843"/>
    </source>
</evidence>
<dbReference type="GO" id="GO:0046872">
    <property type="term" value="F:metal ion binding"/>
    <property type="evidence" value="ECO:0007669"/>
    <property type="project" value="UniProtKB-KW"/>
</dbReference>
<reference evidence="18" key="3">
    <citation type="submission" date="2025-09" db="UniProtKB">
        <authorList>
            <consortium name="Ensembl"/>
        </authorList>
    </citation>
    <scope>IDENTIFICATION</scope>
</reference>
<name>A0AAQ4RAL9_GASAC</name>
<proteinExistence type="inferred from homology"/>
<evidence type="ECO:0000256" key="6">
    <source>
        <dbReference type="ARBA" id="ARBA00022490"/>
    </source>
</evidence>
<dbReference type="GO" id="GO:0005634">
    <property type="term" value="C:nucleus"/>
    <property type="evidence" value="ECO:0007669"/>
    <property type="project" value="UniProtKB-SubCell"/>
</dbReference>
<evidence type="ECO:0000256" key="14">
    <source>
        <dbReference type="ARBA" id="ARBA00023212"/>
    </source>
</evidence>
<evidence type="ECO:0000256" key="3">
    <source>
        <dbReference type="ARBA" id="ARBA00004584"/>
    </source>
</evidence>